<keyword evidence="1 2" id="KW-0413">Isomerase</keyword>
<feature type="binding site" evidence="2">
    <location>
        <begin position="48"/>
        <end position="50"/>
    </location>
    <ligand>
        <name>substrate</name>
    </ligand>
</feature>
<protein>
    <recommendedName>
        <fullName evidence="2">Methylthioribose-1-phosphate isomerase</fullName>
        <shortName evidence="2">M1Pi</shortName>
        <shortName evidence="2">MTR-1-P isomerase</shortName>
        <ecNumber evidence="2">5.3.1.23</ecNumber>
    </recommendedName>
    <alternativeName>
        <fullName evidence="2">S-methyl-5-thioribose-1-phosphate isomerase</fullName>
    </alternativeName>
</protein>
<dbReference type="Gene3D" id="3.40.50.10470">
    <property type="entry name" value="Translation initiation factor eif-2b, domain 2"/>
    <property type="match status" value="1"/>
</dbReference>
<feature type="binding site" evidence="2">
    <location>
        <position position="198"/>
    </location>
    <ligand>
        <name>substrate</name>
    </ligand>
</feature>
<keyword evidence="2" id="KW-0028">Amino-acid biosynthesis</keyword>
<dbReference type="Pfam" id="PF01008">
    <property type="entry name" value="IF-2B"/>
    <property type="match status" value="1"/>
</dbReference>
<dbReference type="InterPro" id="IPR042529">
    <property type="entry name" value="IF_2B-like_C"/>
</dbReference>
<keyword evidence="4" id="KW-1185">Reference proteome</keyword>
<dbReference type="NCBIfam" id="TIGR00512">
    <property type="entry name" value="salvage_mtnA"/>
    <property type="match status" value="1"/>
</dbReference>
<keyword evidence="2" id="KW-0486">Methionine biosynthesis</keyword>
<dbReference type="GO" id="GO:0019509">
    <property type="term" value="P:L-methionine salvage from methylthioadenosine"/>
    <property type="evidence" value="ECO:0007669"/>
    <property type="project" value="UniProtKB-UniRule"/>
</dbReference>
<proteinExistence type="inferred from homology"/>
<dbReference type="PANTHER" id="PTHR43475">
    <property type="entry name" value="METHYLTHIORIBOSE-1-PHOSPHATE ISOMERASE"/>
    <property type="match status" value="1"/>
</dbReference>
<comment type="catalytic activity">
    <reaction evidence="2">
        <text>5-(methylsulfanyl)-alpha-D-ribose 1-phosphate = 5-(methylsulfanyl)-D-ribulose 1-phosphate</text>
        <dbReference type="Rhea" id="RHEA:19989"/>
        <dbReference type="ChEBI" id="CHEBI:58533"/>
        <dbReference type="ChEBI" id="CHEBI:58548"/>
        <dbReference type="EC" id="5.3.1.23"/>
    </reaction>
</comment>
<dbReference type="InterPro" id="IPR005251">
    <property type="entry name" value="IF-M1Pi"/>
</dbReference>
<dbReference type="FunFam" id="1.20.120.420:FF:000003">
    <property type="entry name" value="Methylthioribose-1-phosphate isomerase"/>
    <property type="match status" value="1"/>
</dbReference>
<comment type="function">
    <text evidence="2">Catalyzes the interconversion of methylthioribose-1-phosphate (MTR-1-P) into methylthioribulose-1-phosphate (MTRu-1-P).</text>
</comment>
<evidence type="ECO:0000256" key="1">
    <source>
        <dbReference type="ARBA" id="ARBA00023235"/>
    </source>
</evidence>
<dbReference type="NCBIfam" id="TIGR00524">
    <property type="entry name" value="eIF-2B_rel"/>
    <property type="match status" value="1"/>
</dbReference>
<comment type="pathway">
    <text evidence="2">Amino-acid biosynthesis; L-methionine biosynthesis via salvage pathway; L-methionine from S-methyl-5-thio-alpha-D-ribose 1-phosphate: step 1/6.</text>
</comment>
<feature type="binding site" evidence="2">
    <location>
        <begin position="249"/>
        <end position="250"/>
    </location>
    <ligand>
        <name>substrate</name>
    </ligand>
</feature>
<dbReference type="NCBIfam" id="NF004326">
    <property type="entry name" value="PRK05720.1"/>
    <property type="match status" value="1"/>
</dbReference>
<evidence type="ECO:0000256" key="2">
    <source>
        <dbReference type="HAMAP-Rule" id="MF_01678"/>
    </source>
</evidence>
<reference evidence="3" key="1">
    <citation type="submission" date="2022-06" db="EMBL/GenBank/DDBJ databases">
        <title>Gracilimonas sp. CAU 1638 isolated from sea sediment.</title>
        <authorList>
            <person name="Kim W."/>
        </authorList>
    </citation>
    <scope>NUCLEOTIDE SEQUENCE</scope>
    <source>
        <strain evidence="3">CAU 1638</strain>
    </source>
</reference>
<dbReference type="GO" id="GO:0046523">
    <property type="term" value="F:S-methyl-5-thioribose-1-phosphate isomerase activity"/>
    <property type="evidence" value="ECO:0007669"/>
    <property type="project" value="UniProtKB-UniRule"/>
</dbReference>
<feature type="active site" description="Proton donor" evidence="2">
    <location>
        <position position="239"/>
    </location>
</feature>
<accession>A0A9X2L1M9</accession>
<dbReference type="EMBL" id="JANDBC010000001">
    <property type="protein sequence ID" value="MCP9290448.1"/>
    <property type="molecule type" value="Genomic_DNA"/>
</dbReference>
<dbReference type="Proteomes" id="UP001139125">
    <property type="component" value="Unassembled WGS sequence"/>
</dbReference>
<dbReference type="AlphaFoldDB" id="A0A9X2L1M9"/>
<dbReference type="InterPro" id="IPR027363">
    <property type="entry name" value="M1Pi_N"/>
</dbReference>
<dbReference type="EC" id="5.3.1.23" evidence="2"/>
<dbReference type="RefSeq" id="WP_255132536.1">
    <property type="nucleotide sequence ID" value="NZ_JANDBC010000001.1"/>
</dbReference>
<comment type="caution">
    <text evidence="3">The sequence shown here is derived from an EMBL/GenBank/DDBJ whole genome shotgun (WGS) entry which is preliminary data.</text>
</comment>
<dbReference type="InterPro" id="IPR037171">
    <property type="entry name" value="NagB/RpiA_transferase-like"/>
</dbReference>
<feature type="site" description="Transition state stabilizer" evidence="2">
    <location>
        <position position="159"/>
    </location>
</feature>
<feature type="binding site" evidence="2">
    <location>
        <position position="91"/>
    </location>
    <ligand>
        <name>substrate</name>
    </ligand>
</feature>
<dbReference type="FunFam" id="3.40.50.10470:FF:000006">
    <property type="entry name" value="Methylthioribose-1-phosphate isomerase"/>
    <property type="match status" value="1"/>
</dbReference>
<gene>
    <name evidence="2 3" type="primary">mtnA</name>
    <name evidence="3" type="ORF">NM125_02495</name>
</gene>
<dbReference type="InterPro" id="IPR000649">
    <property type="entry name" value="IF-2B-related"/>
</dbReference>
<dbReference type="InterPro" id="IPR011559">
    <property type="entry name" value="Initiation_fac_2B_a/b/d"/>
</dbReference>
<sequence length="348" mass="39052">MQQNYQSITWQDDHLVILDQTQLPLREIYSDVNTIGQVWDAIKKLKVRGAPAIGIAGAYGLYLGVRDLESKNFTSFNVELNRWIEYLKSSRPTAVNLSWALERINQTVYANKDKDLEEIKEIILKTAKTIHDEDKRVCKKIGENGAELVEKGWNILTHCNTGGLATGAYGTALSVILHADDDDKDIHVWVDETRPLLQGARLTAWELKQAEIPFHMITDSMAGSLMKQGKVDMVVVGADRVTANGDTANKIGTYSLAVLAKENEIPFYVALPLSTFDLETDTGDEIEIEEREPEEVTHLAKTPITPKKTDAYNPAFDVTPNKYITGFITEKGIVEPDFKKNIKKLFEK</sequence>
<dbReference type="HAMAP" id="MF_01678">
    <property type="entry name" value="Salvage_MtnA"/>
    <property type="match status" value="1"/>
</dbReference>
<organism evidence="3 4">
    <name type="scientific">Gracilimonas sediminicola</name>
    <dbReference type="NCBI Taxonomy" id="2952158"/>
    <lineage>
        <taxon>Bacteria</taxon>
        <taxon>Pseudomonadati</taxon>
        <taxon>Balneolota</taxon>
        <taxon>Balneolia</taxon>
        <taxon>Balneolales</taxon>
        <taxon>Balneolaceae</taxon>
        <taxon>Gracilimonas</taxon>
    </lineage>
</organism>
<comment type="similarity">
    <text evidence="2">Belongs to the EIF-2B alpha/beta/delta subunits family. MtnA subfamily.</text>
</comment>
<evidence type="ECO:0000313" key="3">
    <source>
        <dbReference type="EMBL" id="MCP9290448.1"/>
    </source>
</evidence>
<dbReference type="Gene3D" id="1.20.120.420">
    <property type="entry name" value="translation initiation factor eif-2b, domain 1"/>
    <property type="match status" value="1"/>
</dbReference>
<evidence type="ECO:0000313" key="4">
    <source>
        <dbReference type="Proteomes" id="UP001139125"/>
    </source>
</evidence>
<dbReference type="SUPFAM" id="SSF100950">
    <property type="entry name" value="NagB/RpiA/CoA transferase-like"/>
    <property type="match status" value="1"/>
</dbReference>
<name>A0A9X2L1M9_9BACT</name>
<dbReference type="PANTHER" id="PTHR43475:SF1">
    <property type="entry name" value="METHYLTHIORIBOSE-1-PHOSPHATE ISOMERASE"/>
    <property type="match status" value="1"/>
</dbReference>